<sequence length="453" mass="51020">MNKLSIIELMVRFGFLVEARVDGILCIDSNLDNQQHFMDVVAVLKQRGITLHGEMVEEDFITILEDFFESTGESLFHTNELAIHTVDIYVRGLVMQLNCLGCSTTYSCDGHGRRRAEVYFETVGVARKAKLLLEHVGLTCRLENRSVKIRNERYELPKFVSGLAELSKGEADDIMDKNSTLLKEQEYYRLLEELLSIYGVSGEEGQIREFVTQNLTQEVDHLEVDHYGNVLAQISKGNGPTVLINAHLDTVYDFVEDREILKNGSIWSSSEGVLGADDRAGVCVALAIAKTIRNSDFNGTVKFVFTVEEEIGLRGASKVAKSFLWDVDMAFVVDRRGTGDIVTSCGGYLPFCSAEFARQVERIGRIVHPGRWQTVPGGSSDTRIWAEQGINSVNLSTGYNNEHTSEETLDIQANYGTYEFVMLLMEKSQSLMRRNLERRTLNANFRPRQRKLG</sequence>
<dbReference type="SUPFAM" id="SSF53187">
    <property type="entry name" value="Zn-dependent exopeptidases"/>
    <property type="match status" value="1"/>
</dbReference>
<dbReference type="InterPro" id="IPR001261">
    <property type="entry name" value="ArgE/DapE_CS"/>
</dbReference>
<keyword evidence="1" id="KW-0378">Hydrolase</keyword>
<reference evidence="4" key="1">
    <citation type="submission" date="2017-08" db="EMBL/GenBank/DDBJ databases">
        <authorList>
            <person name="Varghese N."/>
            <person name="Submissions S."/>
        </authorList>
    </citation>
    <scope>NUCLEOTIDE SEQUENCE [LARGE SCALE GENOMIC DNA]</scope>
    <source>
        <strain evidence="4">JC23</strain>
    </source>
</reference>
<proteinExistence type="predicted"/>
<dbReference type="Pfam" id="PF04389">
    <property type="entry name" value="Peptidase_M28"/>
    <property type="match status" value="1"/>
</dbReference>
<accession>A0A285UHT3</accession>
<dbReference type="PANTHER" id="PTHR32481">
    <property type="entry name" value="AMINOPEPTIDASE"/>
    <property type="match status" value="1"/>
</dbReference>
<evidence type="ECO:0000256" key="1">
    <source>
        <dbReference type="ARBA" id="ARBA00022801"/>
    </source>
</evidence>
<dbReference type="RefSeq" id="WP_097150115.1">
    <property type="nucleotide sequence ID" value="NZ_OBQC01000010.1"/>
</dbReference>
<evidence type="ECO:0000313" key="3">
    <source>
        <dbReference type="EMBL" id="SOC41465.1"/>
    </source>
</evidence>
<evidence type="ECO:0000313" key="4">
    <source>
        <dbReference type="Proteomes" id="UP000219252"/>
    </source>
</evidence>
<protein>
    <submittedName>
        <fullName evidence="3">Peptidase M28-like protein</fullName>
    </submittedName>
</protein>
<keyword evidence="4" id="KW-1185">Reference proteome</keyword>
<dbReference type="PROSITE" id="PS00758">
    <property type="entry name" value="ARGE_DAPE_CPG2_1"/>
    <property type="match status" value="1"/>
</dbReference>
<dbReference type="CDD" id="cd03873">
    <property type="entry name" value="Zinc_peptidase_like"/>
    <property type="match status" value="1"/>
</dbReference>
<gene>
    <name evidence="3" type="ORF">SAMN05877842_11076</name>
</gene>
<dbReference type="OrthoDB" id="8441064at2"/>
<feature type="domain" description="Peptidase M28" evidence="2">
    <location>
        <begin position="229"/>
        <end position="411"/>
    </location>
</feature>
<dbReference type="InterPro" id="IPR051464">
    <property type="entry name" value="Peptidase_M42_aminopept"/>
</dbReference>
<organism evidence="3 4">
    <name type="scientific">Ureibacillus acetophenoni</name>
    <dbReference type="NCBI Taxonomy" id="614649"/>
    <lineage>
        <taxon>Bacteria</taxon>
        <taxon>Bacillati</taxon>
        <taxon>Bacillota</taxon>
        <taxon>Bacilli</taxon>
        <taxon>Bacillales</taxon>
        <taxon>Caryophanaceae</taxon>
        <taxon>Ureibacillus</taxon>
    </lineage>
</organism>
<dbReference type="EMBL" id="OBQC01000010">
    <property type="protein sequence ID" value="SOC41465.1"/>
    <property type="molecule type" value="Genomic_DNA"/>
</dbReference>
<dbReference type="InterPro" id="IPR007484">
    <property type="entry name" value="Peptidase_M28"/>
</dbReference>
<name>A0A285UHT3_9BACL</name>
<dbReference type="AlphaFoldDB" id="A0A285UHT3"/>
<dbReference type="Gene3D" id="3.40.630.10">
    <property type="entry name" value="Zn peptidases"/>
    <property type="match status" value="1"/>
</dbReference>
<evidence type="ECO:0000259" key="2">
    <source>
        <dbReference type="Pfam" id="PF04389"/>
    </source>
</evidence>
<dbReference type="Proteomes" id="UP000219252">
    <property type="component" value="Unassembled WGS sequence"/>
</dbReference>
<dbReference type="PANTHER" id="PTHR32481:SF0">
    <property type="entry name" value="AMINOPEPTIDASE YPDE-RELATED"/>
    <property type="match status" value="1"/>
</dbReference>